<evidence type="ECO:0000259" key="8">
    <source>
        <dbReference type="PROSITE" id="PS50928"/>
    </source>
</evidence>
<evidence type="ECO:0000256" key="7">
    <source>
        <dbReference type="SAM" id="Phobius"/>
    </source>
</evidence>
<evidence type="ECO:0000256" key="5">
    <source>
        <dbReference type="ARBA" id="ARBA00022989"/>
    </source>
</evidence>
<protein>
    <recommendedName>
        <fullName evidence="8">ABC transmembrane type-1 domain-containing protein</fullName>
    </recommendedName>
</protein>
<feature type="transmembrane region" description="Helical" evidence="7">
    <location>
        <begin position="12"/>
        <end position="36"/>
    </location>
</feature>
<accession>A0A382K6Q3</accession>
<dbReference type="PANTHER" id="PTHR30193">
    <property type="entry name" value="ABC TRANSPORTER PERMEASE PROTEIN"/>
    <property type="match status" value="1"/>
</dbReference>
<dbReference type="Pfam" id="PF00528">
    <property type="entry name" value="BPD_transp_1"/>
    <property type="match status" value="1"/>
</dbReference>
<keyword evidence="3" id="KW-1003">Cell membrane</keyword>
<dbReference type="GO" id="GO:0055085">
    <property type="term" value="P:transmembrane transport"/>
    <property type="evidence" value="ECO:0007669"/>
    <property type="project" value="InterPro"/>
</dbReference>
<evidence type="ECO:0000313" key="9">
    <source>
        <dbReference type="EMBL" id="SVC20150.1"/>
    </source>
</evidence>
<name>A0A382K6Q3_9ZZZZ</name>
<evidence type="ECO:0000256" key="6">
    <source>
        <dbReference type="ARBA" id="ARBA00023136"/>
    </source>
</evidence>
<evidence type="ECO:0000256" key="2">
    <source>
        <dbReference type="ARBA" id="ARBA00022448"/>
    </source>
</evidence>
<feature type="transmembrane region" description="Helical" evidence="7">
    <location>
        <begin position="215"/>
        <end position="233"/>
    </location>
</feature>
<keyword evidence="5 7" id="KW-1133">Transmembrane helix</keyword>
<evidence type="ECO:0000256" key="1">
    <source>
        <dbReference type="ARBA" id="ARBA00004651"/>
    </source>
</evidence>
<gene>
    <name evidence="9" type="ORF">METZ01_LOCUS273004</name>
</gene>
<dbReference type="PROSITE" id="PS50928">
    <property type="entry name" value="ABC_TM1"/>
    <property type="match status" value="1"/>
</dbReference>
<dbReference type="GO" id="GO:0005886">
    <property type="term" value="C:plasma membrane"/>
    <property type="evidence" value="ECO:0007669"/>
    <property type="project" value="UniProtKB-SubCell"/>
</dbReference>
<dbReference type="InterPro" id="IPR000515">
    <property type="entry name" value="MetI-like"/>
</dbReference>
<feature type="domain" description="ABC transmembrane type-1" evidence="8">
    <location>
        <begin position="67"/>
        <end position="272"/>
    </location>
</feature>
<reference evidence="9" key="1">
    <citation type="submission" date="2018-05" db="EMBL/GenBank/DDBJ databases">
        <authorList>
            <person name="Lanie J.A."/>
            <person name="Ng W.-L."/>
            <person name="Kazmierczak K.M."/>
            <person name="Andrzejewski T.M."/>
            <person name="Davidsen T.M."/>
            <person name="Wayne K.J."/>
            <person name="Tettelin H."/>
            <person name="Glass J.I."/>
            <person name="Rusch D."/>
            <person name="Podicherti R."/>
            <person name="Tsui H.-C.T."/>
            <person name="Winkler M.E."/>
        </authorList>
    </citation>
    <scope>NUCLEOTIDE SEQUENCE</scope>
</reference>
<keyword evidence="2" id="KW-0813">Transport</keyword>
<keyword evidence="6 7" id="KW-0472">Membrane</keyword>
<sequence length="272" mass="30905">MYRNKYRIIIPFLSPALILYGLFVLYPYAQAMYIAFTKWKGLRKSPRFVGLRNFEKLLEDDQFWSALTHNVIYLVVLPLVTLGFALFLAFMITQKVRFSNFYRITFFFPQMMSVVAIGILWSFIYHPTIGIFTSLLQALGIADPPVWLGDPATALGSIALVTVWQSAGFFMVIFMAGMLSIPKSLYEAAAIDGAGRRTTFFKVTLPLLWENMRSSLVFITVLAMDMFGITYTMTQGGPDRATDVLATLLYEHAFLHSRFGYATSIAMVYFII</sequence>
<keyword evidence="4 7" id="KW-0812">Transmembrane</keyword>
<evidence type="ECO:0000256" key="3">
    <source>
        <dbReference type="ARBA" id="ARBA00022475"/>
    </source>
</evidence>
<dbReference type="InterPro" id="IPR035906">
    <property type="entry name" value="MetI-like_sf"/>
</dbReference>
<feature type="transmembrane region" description="Helical" evidence="7">
    <location>
        <begin position="154"/>
        <end position="176"/>
    </location>
</feature>
<dbReference type="SUPFAM" id="SSF161098">
    <property type="entry name" value="MetI-like"/>
    <property type="match status" value="1"/>
</dbReference>
<dbReference type="Gene3D" id="1.10.3720.10">
    <property type="entry name" value="MetI-like"/>
    <property type="match status" value="1"/>
</dbReference>
<dbReference type="AlphaFoldDB" id="A0A382K6Q3"/>
<dbReference type="CDD" id="cd06261">
    <property type="entry name" value="TM_PBP2"/>
    <property type="match status" value="1"/>
</dbReference>
<feature type="transmembrane region" description="Helical" evidence="7">
    <location>
        <begin position="71"/>
        <end position="92"/>
    </location>
</feature>
<proteinExistence type="predicted"/>
<dbReference type="InterPro" id="IPR051393">
    <property type="entry name" value="ABC_transporter_permease"/>
</dbReference>
<organism evidence="9">
    <name type="scientific">marine metagenome</name>
    <dbReference type="NCBI Taxonomy" id="408172"/>
    <lineage>
        <taxon>unclassified sequences</taxon>
        <taxon>metagenomes</taxon>
        <taxon>ecological metagenomes</taxon>
    </lineage>
</organism>
<comment type="subcellular location">
    <subcellularLocation>
        <location evidence="1">Cell membrane</location>
        <topology evidence="1">Multi-pass membrane protein</topology>
    </subcellularLocation>
</comment>
<dbReference type="EMBL" id="UINC01078762">
    <property type="protein sequence ID" value="SVC20150.1"/>
    <property type="molecule type" value="Genomic_DNA"/>
</dbReference>
<feature type="transmembrane region" description="Helical" evidence="7">
    <location>
        <begin position="253"/>
        <end position="271"/>
    </location>
</feature>
<evidence type="ECO:0000256" key="4">
    <source>
        <dbReference type="ARBA" id="ARBA00022692"/>
    </source>
</evidence>
<dbReference type="PANTHER" id="PTHR30193:SF37">
    <property type="entry name" value="INNER MEMBRANE ABC TRANSPORTER PERMEASE PROTEIN YCJO"/>
    <property type="match status" value="1"/>
</dbReference>
<feature type="non-terminal residue" evidence="9">
    <location>
        <position position="272"/>
    </location>
</feature>